<feature type="compositionally biased region" description="Polar residues" evidence="5">
    <location>
        <begin position="1303"/>
        <end position="1315"/>
    </location>
</feature>
<feature type="region of interest" description="Disordered" evidence="5">
    <location>
        <begin position="786"/>
        <end position="806"/>
    </location>
</feature>
<dbReference type="GO" id="GO:0030915">
    <property type="term" value="C:Smc5-Smc6 complex"/>
    <property type="evidence" value="ECO:0007669"/>
    <property type="project" value="TreeGrafter"/>
</dbReference>
<name>F0VPC2_NEOCL</name>
<dbReference type="FunCoup" id="F0VPC2">
    <property type="interactions" value="520"/>
</dbReference>
<dbReference type="EMBL" id="FR823392">
    <property type="protein sequence ID" value="CBZ55568.1"/>
    <property type="molecule type" value="Genomic_DNA"/>
</dbReference>
<dbReference type="GO" id="GO:0005634">
    <property type="term" value="C:nucleus"/>
    <property type="evidence" value="ECO:0007669"/>
    <property type="project" value="TreeGrafter"/>
</dbReference>
<dbReference type="OMA" id="ERDDCEE"/>
<feature type="coiled-coil region" evidence="4">
    <location>
        <begin position="241"/>
        <end position="459"/>
    </location>
</feature>
<reference evidence="7" key="1">
    <citation type="submission" date="2011-02" db="EMBL/GenBank/DDBJ databases">
        <authorList>
            <person name="Aslett M."/>
        </authorList>
    </citation>
    <scope>NUCLEOTIDE SEQUENCE</scope>
    <source>
        <strain evidence="7">Liverpool</strain>
    </source>
</reference>
<dbReference type="InterPro" id="IPR003395">
    <property type="entry name" value="RecF/RecN/SMC_N"/>
</dbReference>
<dbReference type="RefSeq" id="XP_003885596.1">
    <property type="nucleotide sequence ID" value="XM_003885547.1"/>
</dbReference>
<evidence type="ECO:0000259" key="6">
    <source>
        <dbReference type="Pfam" id="PF02463"/>
    </source>
</evidence>
<dbReference type="GO" id="GO:0003697">
    <property type="term" value="F:single-stranded DNA binding"/>
    <property type="evidence" value="ECO:0007669"/>
    <property type="project" value="TreeGrafter"/>
</dbReference>
<dbReference type="SUPFAM" id="SSF52540">
    <property type="entry name" value="P-loop containing nucleoside triphosphate hydrolases"/>
    <property type="match status" value="1"/>
</dbReference>
<sequence length="1420" mass="160377">MSRLGRSSSTASSSSSRSSQIVRDGDGDRGWARTQAELSARFPFIRECLPGQLLQLRLENWMAYTGPVEVNFLTGINLLAAPNGAGKSSLLCAMAFGLGYDVAHISRRGSRLRDFIKIGHNACSVSCVLAGRKPGEFVTTKRELRLSGDQAVSTFYINGNECGAEARIQFQRRMKLQVDNLICFMPQERVPEFATMRPEDLFMATLRAIDYDLHEAYAGLRDWEAQRDETEKLLTQGRADLVVLSRAVEKLRLEHEELKRLQSCEKERILCEGKILENRVAAVKASLKAQEREKQKTEKELRRANEKVRKVDEKLKEVQNVLRRVTEDRGRLTAKWRQDQESAGAQLEDFVADAMADVERLEAEIAALPEKALEWKRERERLAKEYALRHTVLMRAKAAEEKVRLEAEREKAHVAARMQEIQNTVAACNARRRELQQEAAEARLRVQTLEGEEQDLMRQALTERRKKAVLQENRQSVRVKNLLHFMSAPGGGDRTRQQSLSTALQLHKERKLKHTFGPVAFITQVKSARYRPYVEHLLQGRVGAFVCTDEEEMKFLSRSNCHALFLRTDLRGRVRLPTATAQMRELGVECFIHEQLEFVVEELDEMQASQAWPGDRSASLPTETVKAESAGRGDRSDACAGGAQSAQDELARRNEEDRKTQEARRREALLLAIRETVVSFTNANTIFVVRDSLTPQEEQRMQQFMKEELARLFQFPVRKLVYFKGAAVHSVQKSLHDNFWLDACDMLRSRLTHAAPHRDAGPGFAGASSPSAPFAGILEVVTPAGRKMPGEREGRSQQTEDVIGEKRVQVQKEREKALKRLEELEQENDELTSKRQEAVGQRQTLIEKDTRLAKAAHDHAFAKDLYEAVVTEIRALEAKRPGPGALLDQERRLQQRIWKRLYDALQKEREASRKFHALAESWLKMREEAAGVQGHRETLRKLQAERRGPAQEVCNLKSELTEKSAAIASLRRELGTRSGALERWSEEAALVYRHFLFPSEELLSPKADANAPDACQGRLRGRKRGRDGDAESGDRRKRGRGESRDGGRESSSEDEAFLRSSEDEREDFQDYVAKVKEDLKKAALPESEEELKAIINACTEELERTGGGNRQAFRDFKAKVQEKKKKESEVTKLEEKAQHQQKKINRVKESWHRRISEIVSTVSRRFSVFLKFINPDASGYVALHDPAASSSTSSSSSSSASSSLSPAPSVRDLELRICVSFYPGQSARPLNTRHSGGERSLCTVLYLLAVQAYAREGFRVLDEINQGLDGEKEKKLFALLTRVAQGWEGDESTQPGQEALPATPTQMSASPSGSPVSVHAPPNAGGGVQYVLLTPQLVKGTDYSAVCVHFPFNGRHLRLQQWGDEKALCAGAEEAVRRDRALQKNAEEGRSYILTREEIQELRQALQAEEREEDQQRRPT</sequence>
<reference evidence="7" key="2">
    <citation type="submission" date="2011-03" db="EMBL/GenBank/DDBJ databases">
        <title>Comparative genomics and transcriptomics of Neospora caninum and Toxoplasma gondii.</title>
        <authorList>
            <person name="Reid A.J."/>
            <person name="Sohal A."/>
            <person name="Harris D."/>
            <person name="Quail M."/>
            <person name="Sanders M."/>
            <person name="Berriman M."/>
            <person name="Wastling J.M."/>
            <person name="Pain A."/>
        </authorList>
    </citation>
    <scope>NUCLEOTIDE SEQUENCE</scope>
    <source>
        <strain evidence="7">Liverpool</strain>
    </source>
</reference>
<dbReference type="Proteomes" id="UP000007494">
    <property type="component" value="Chromosome XI"/>
</dbReference>
<feature type="region of interest" description="Disordered" evidence="5">
    <location>
        <begin position="1288"/>
        <end position="1321"/>
    </location>
</feature>
<feature type="compositionally biased region" description="Low complexity" evidence="5">
    <location>
        <begin position="1186"/>
        <end position="1207"/>
    </location>
</feature>
<reference evidence="9" key="3">
    <citation type="journal article" date="2012" name="PLoS Pathog.">
        <title>Comparative genomics of the apicomplexan parasites Toxoplasma gondii and Neospora caninum: Coccidia differing in host range and transmission strategy.</title>
        <authorList>
            <person name="Reid A.J."/>
            <person name="Vermont S.J."/>
            <person name="Cotton J.A."/>
            <person name="Harris D."/>
            <person name="Hill-Cawthorne G.A."/>
            <person name="Konen-Waisman S."/>
            <person name="Latham S.M."/>
            <person name="Mourier T."/>
            <person name="Norton R."/>
            <person name="Quail M.A."/>
            <person name="Sanders M."/>
            <person name="Shanmugam D."/>
            <person name="Sohal A."/>
            <person name="Wasmuth J.D."/>
            <person name="Brunk B."/>
            <person name="Grigg M.E."/>
            <person name="Howard J.C."/>
            <person name="Parkinson J."/>
            <person name="Roos D.S."/>
            <person name="Trees A.J."/>
            <person name="Berriman M."/>
            <person name="Pain A."/>
            <person name="Wastling J.M."/>
        </authorList>
    </citation>
    <scope>NUCLEOTIDE SEQUENCE [LARGE SCALE GENOMIC DNA]</scope>
    <source>
        <strain evidence="9">Liverpool</strain>
    </source>
</reference>
<dbReference type="Gene3D" id="3.40.50.300">
    <property type="entry name" value="P-loop containing nucleotide triphosphate hydrolases"/>
    <property type="match status" value="2"/>
</dbReference>
<evidence type="ECO:0000313" key="9">
    <source>
        <dbReference type="Proteomes" id="UP000007494"/>
    </source>
</evidence>
<feature type="compositionally biased region" description="Basic and acidic residues" evidence="5">
    <location>
        <begin position="1026"/>
        <end position="1062"/>
    </location>
</feature>
<dbReference type="EMBL" id="LN714486">
    <property type="protein sequence ID" value="CEL70310.1"/>
    <property type="molecule type" value="Genomic_DNA"/>
</dbReference>
<feature type="compositionally biased region" description="Basic and acidic residues" evidence="5">
    <location>
        <begin position="649"/>
        <end position="661"/>
    </location>
</feature>
<dbReference type="GeneID" id="13440981"/>
<feature type="coiled-coil region" evidence="4">
    <location>
        <begin position="807"/>
        <end position="841"/>
    </location>
</feature>
<dbReference type="eggNOG" id="KOG0979">
    <property type="taxonomic scope" value="Eukaryota"/>
</dbReference>
<organism evidence="7 9">
    <name type="scientific">Neospora caninum (strain Liverpool)</name>
    <dbReference type="NCBI Taxonomy" id="572307"/>
    <lineage>
        <taxon>Eukaryota</taxon>
        <taxon>Sar</taxon>
        <taxon>Alveolata</taxon>
        <taxon>Apicomplexa</taxon>
        <taxon>Conoidasida</taxon>
        <taxon>Coccidia</taxon>
        <taxon>Eucoccidiorida</taxon>
        <taxon>Eimeriorina</taxon>
        <taxon>Sarcocystidae</taxon>
        <taxon>Neospora</taxon>
    </lineage>
</organism>
<comment type="similarity">
    <text evidence="1">Belongs to the SMC family. SMC5 subfamily.</text>
</comment>
<evidence type="ECO:0000256" key="1">
    <source>
        <dbReference type="ARBA" id="ARBA00010171"/>
    </source>
</evidence>
<dbReference type="InterPro" id="IPR027417">
    <property type="entry name" value="P-loop_NTPase"/>
</dbReference>
<evidence type="ECO:0000313" key="8">
    <source>
        <dbReference type="EMBL" id="CEL70310.1"/>
    </source>
</evidence>
<dbReference type="Pfam" id="PF02463">
    <property type="entry name" value="SMC_N"/>
    <property type="match status" value="1"/>
</dbReference>
<dbReference type="InParanoid" id="F0VPC2"/>
<accession>F0VPC2</accession>
<reference evidence="8" key="4">
    <citation type="journal article" date="2015" name="PLoS ONE">
        <title>Comprehensive Evaluation of Toxoplasma gondii VEG and Neospora caninum LIV Genomes with Tachyzoite Stage Transcriptome and Proteome Defines Novel Transcript Features.</title>
        <authorList>
            <person name="Ramaprasad A."/>
            <person name="Mourier T."/>
            <person name="Naeem R."/>
            <person name="Malas T.B."/>
            <person name="Moussa E."/>
            <person name="Panigrahi A."/>
            <person name="Vermont S.J."/>
            <person name="Otto T.D."/>
            <person name="Wastling J."/>
            <person name="Pain A."/>
        </authorList>
    </citation>
    <scope>NUCLEOTIDE SEQUENCE</scope>
    <source>
        <strain evidence="8">Liverpool</strain>
    </source>
</reference>
<protein>
    <recommendedName>
        <fullName evidence="2">Structural maintenance of chromosomes protein 5</fullName>
    </recommendedName>
</protein>
<proteinExistence type="inferred from homology"/>
<feature type="region of interest" description="Disordered" evidence="5">
    <location>
        <begin position="610"/>
        <end position="661"/>
    </location>
</feature>
<feature type="compositionally biased region" description="Low complexity" evidence="5">
    <location>
        <begin position="1"/>
        <end position="19"/>
    </location>
</feature>
<dbReference type="PANTHER" id="PTHR45916:SF1">
    <property type="entry name" value="STRUCTURAL MAINTENANCE OF CHROMOSOMES PROTEIN 5"/>
    <property type="match status" value="1"/>
</dbReference>
<evidence type="ECO:0000256" key="5">
    <source>
        <dbReference type="SAM" id="MobiDB-lite"/>
    </source>
</evidence>
<feature type="coiled-coil region" evidence="4">
    <location>
        <begin position="1116"/>
        <end position="1150"/>
    </location>
</feature>
<evidence type="ECO:0000313" key="7">
    <source>
        <dbReference type="EMBL" id="CBZ55568.1"/>
    </source>
</evidence>
<keyword evidence="3 4" id="KW-0175">Coiled coil</keyword>
<dbReference type="GO" id="GO:0000724">
    <property type="term" value="P:double-strand break repair via homologous recombination"/>
    <property type="evidence" value="ECO:0007669"/>
    <property type="project" value="TreeGrafter"/>
</dbReference>
<feature type="region of interest" description="Disordered" evidence="5">
    <location>
        <begin position="1"/>
        <end position="29"/>
    </location>
</feature>
<feature type="domain" description="RecF/RecN/SMC N-terminal" evidence="6">
    <location>
        <begin position="54"/>
        <end position="1282"/>
    </location>
</feature>
<gene>
    <name evidence="8" type="ORF">BN1204_059930</name>
    <name evidence="7" type="ORF">NCLIV_059930</name>
</gene>
<keyword evidence="9" id="KW-1185">Reference proteome</keyword>
<feature type="region of interest" description="Disordered" evidence="5">
    <location>
        <begin position="1006"/>
        <end position="1064"/>
    </location>
</feature>
<dbReference type="OrthoDB" id="10072614at2759"/>
<dbReference type="PANTHER" id="PTHR45916">
    <property type="entry name" value="STRUCTURAL MAINTENANCE OF CHROMOSOMES PROTEIN 5"/>
    <property type="match status" value="1"/>
</dbReference>
<feature type="compositionally biased region" description="Basic and acidic residues" evidence="5">
    <location>
        <begin position="625"/>
        <end position="637"/>
    </location>
</feature>
<dbReference type="VEuPathDB" id="ToxoDB:NCLIV_059930"/>
<evidence type="ECO:0000256" key="4">
    <source>
        <dbReference type="SAM" id="Coils"/>
    </source>
</evidence>
<feature type="region of interest" description="Disordered" evidence="5">
    <location>
        <begin position="1185"/>
        <end position="1207"/>
    </location>
</feature>
<evidence type="ECO:0000256" key="3">
    <source>
        <dbReference type="ARBA" id="ARBA00023054"/>
    </source>
</evidence>
<evidence type="ECO:0000256" key="2">
    <source>
        <dbReference type="ARBA" id="ARBA00018687"/>
    </source>
</evidence>